<name>A0A0D3KCQ4_EMIH1</name>
<accession>A0A0D3KCQ4</accession>
<proteinExistence type="predicted"/>
<dbReference type="SUPFAM" id="SSF48452">
    <property type="entry name" value="TPR-like"/>
    <property type="match status" value="1"/>
</dbReference>
<dbReference type="InterPro" id="IPR011990">
    <property type="entry name" value="TPR-like_helical_dom_sf"/>
</dbReference>
<organism evidence="1 2">
    <name type="scientific">Emiliania huxleyi (strain CCMP1516)</name>
    <dbReference type="NCBI Taxonomy" id="280463"/>
    <lineage>
        <taxon>Eukaryota</taxon>
        <taxon>Haptista</taxon>
        <taxon>Haptophyta</taxon>
        <taxon>Prymnesiophyceae</taxon>
        <taxon>Isochrysidales</taxon>
        <taxon>Noelaerhabdaceae</taxon>
        <taxon>Emiliania</taxon>
    </lineage>
</organism>
<dbReference type="PaxDb" id="2903-EOD33539"/>
<evidence type="ECO:0000313" key="1">
    <source>
        <dbReference type="EnsemblProtists" id="EOD33539"/>
    </source>
</evidence>
<dbReference type="Pfam" id="PF13424">
    <property type="entry name" value="TPR_12"/>
    <property type="match status" value="1"/>
</dbReference>
<dbReference type="AlphaFoldDB" id="A0A0D3KCQ4"/>
<sequence>MNNLASLLSKQGDVEGARGLWQEVLSVRRQTIGGRHPDTLTTMSNLAFALKEQNDLSGAVQMKREVLSLKRECLGGEHPDTADEM</sequence>
<dbReference type="Proteomes" id="UP000013827">
    <property type="component" value="Unassembled WGS sequence"/>
</dbReference>
<dbReference type="InterPro" id="IPR053137">
    <property type="entry name" value="NLR-like"/>
</dbReference>
<dbReference type="EnsemblProtists" id="EOD33539">
    <property type="protein sequence ID" value="EOD33539"/>
    <property type="gene ID" value="EMIHUDRAFT_58863"/>
</dbReference>
<dbReference type="PANTHER" id="PTHR46082">
    <property type="entry name" value="ATP/GTP-BINDING PROTEIN-RELATED"/>
    <property type="match status" value="1"/>
</dbReference>
<dbReference type="GeneID" id="17278810"/>
<dbReference type="PANTHER" id="PTHR46082:SF6">
    <property type="entry name" value="AAA+ ATPASE DOMAIN-CONTAINING PROTEIN-RELATED"/>
    <property type="match status" value="1"/>
</dbReference>
<evidence type="ECO:0000313" key="2">
    <source>
        <dbReference type="Proteomes" id="UP000013827"/>
    </source>
</evidence>
<dbReference type="STRING" id="2903.R1FJR1"/>
<dbReference type="HOGENOM" id="CLU_000288_125_11_1"/>
<evidence type="ECO:0008006" key="3">
    <source>
        <dbReference type="Google" id="ProtNLM"/>
    </source>
</evidence>
<reference evidence="1" key="2">
    <citation type="submission" date="2024-10" db="UniProtKB">
        <authorList>
            <consortium name="EnsemblProtists"/>
        </authorList>
    </citation>
    <scope>IDENTIFICATION</scope>
</reference>
<reference evidence="2" key="1">
    <citation type="journal article" date="2013" name="Nature">
        <title>Pan genome of the phytoplankton Emiliania underpins its global distribution.</title>
        <authorList>
            <person name="Read B.A."/>
            <person name="Kegel J."/>
            <person name="Klute M.J."/>
            <person name="Kuo A."/>
            <person name="Lefebvre S.C."/>
            <person name="Maumus F."/>
            <person name="Mayer C."/>
            <person name="Miller J."/>
            <person name="Monier A."/>
            <person name="Salamov A."/>
            <person name="Young J."/>
            <person name="Aguilar M."/>
            <person name="Claverie J.M."/>
            <person name="Frickenhaus S."/>
            <person name="Gonzalez K."/>
            <person name="Herman E.K."/>
            <person name="Lin Y.C."/>
            <person name="Napier J."/>
            <person name="Ogata H."/>
            <person name="Sarno A.F."/>
            <person name="Shmutz J."/>
            <person name="Schroeder D."/>
            <person name="de Vargas C."/>
            <person name="Verret F."/>
            <person name="von Dassow P."/>
            <person name="Valentin K."/>
            <person name="Van de Peer Y."/>
            <person name="Wheeler G."/>
            <person name="Dacks J.B."/>
            <person name="Delwiche C.F."/>
            <person name="Dyhrman S.T."/>
            <person name="Glockner G."/>
            <person name="John U."/>
            <person name="Richards T."/>
            <person name="Worden A.Z."/>
            <person name="Zhang X."/>
            <person name="Grigoriev I.V."/>
            <person name="Allen A.E."/>
            <person name="Bidle K."/>
            <person name="Borodovsky M."/>
            <person name="Bowler C."/>
            <person name="Brownlee C."/>
            <person name="Cock J.M."/>
            <person name="Elias M."/>
            <person name="Gladyshev V.N."/>
            <person name="Groth M."/>
            <person name="Guda C."/>
            <person name="Hadaegh A."/>
            <person name="Iglesias-Rodriguez M.D."/>
            <person name="Jenkins J."/>
            <person name="Jones B.M."/>
            <person name="Lawson T."/>
            <person name="Leese F."/>
            <person name="Lindquist E."/>
            <person name="Lobanov A."/>
            <person name="Lomsadze A."/>
            <person name="Malik S.B."/>
            <person name="Marsh M.E."/>
            <person name="Mackinder L."/>
            <person name="Mock T."/>
            <person name="Mueller-Roeber B."/>
            <person name="Pagarete A."/>
            <person name="Parker M."/>
            <person name="Probert I."/>
            <person name="Quesneville H."/>
            <person name="Raines C."/>
            <person name="Rensing S.A."/>
            <person name="Riano-Pachon D.M."/>
            <person name="Richier S."/>
            <person name="Rokitta S."/>
            <person name="Shiraiwa Y."/>
            <person name="Soanes D.M."/>
            <person name="van der Giezen M."/>
            <person name="Wahlund T.M."/>
            <person name="Williams B."/>
            <person name="Wilson W."/>
            <person name="Wolfe G."/>
            <person name="Wurch L.L."/>
        </authorList>
    </citation>
    <scope>NUCLEOTIDE SEQUENCE</scope>
</reference>
<keyword evidence="2" id="KW-1185">Reference proteome</keyword>
<protein>
    <recommendedName>
        <fullName evidence="3">Kinesin light chain</fullName>
    </recommendedName>
</protein>
<dbReference type="Gene3D" id="1.25.40.10">
    <property type="entry name" value="Tetratricopeptide repeat domain"/>
    <property type="match status" value="1"/>
</dbReference>
<dbReference type="KEGG" id="ehx:EMIHUDRAFT_58863"/>
<dbReference type="RefSeq" id="XP_005785968.1">
    <property type="nucleotide sequence ID" value="XM_005785911.1"/>
</dbReference>